<evidence type="ECO:0000313" key="7">
    <source>
        <dbReference type="Proteomes" id="UP000694844"/>
    </source>
</evidence>
<protein>
    <submittedName>
        <fullName evidence="8">Zinc finger SWIM domain-containing protein 8-like</fullName>
    </submittedName>
</protein>
<dbReference type="GO" id="GO:0031462">
    <property type="term" value="C:Cul2-RING ubiquitin ligase complex"/>
    <property type="evidence" value="ECO:0007669"/>
    <property type="project" value="TreeGrafter"/>
</dbReference>
<evidence type="ECO:0000256" key="1">
    <source>
        <dbReference type="ARBA" id="ARBA00022723"/>
    </source>
</evidence>
<dbReference type="KEGG" id="cvn:111120527"/>
<evidence type="ECO:0000256" key="5">
    <source>
        <dbReference type="SAM" id="MobiDB-lite"/>
    </source>
</evidence>
<feature type="region of interest" description="Disordered" evidence="5">
    <location>
        <begin position="1111"/>
        <end position="1222"/>
    </location>
</feature>
<dbReference type="RefSeq" id="XP_022317027.1">
    <property type="nucleotide sequence ID" value="XM_022461319.1"/>
</dbReference>
<dbReference type="PROSITE" id="PS50966">
    <property type="entry name" value="ZF_SWIM"/>
    <property type="match status" value="1"/>
</dbReference>
<reference evidence="8" key="1">
    <citation type="submission" date="2025-08" db="UniProtKB">
        <authorList>
            <consortium name="RefSeq"/>
        </authorList>
    </citation>
    <scope>IDENTIFICATION</scope>
    <source>
        <tissue evidence="8">Whole sample</tissue>
    </source>
</reference>
<keyword evidence="1" id="KW-0479">Metal-binding</keyword>
<keyword evidence="2 4" id="KW-0863">Zinc-finger</keyword>
<dbReference type="GeneID" id="111120527"/>
<name>A0A8B8CMF9_CRAVI</name>
<feature type="compositionally biased region" description="Polar residues" evidence="5">
    <location>
        <begin position="1039"/>
        <end position="1067"/>
    </location>
</feature>
<feature type="compositionally biased region" description="Basic and acidic residues" evidence="5">
    <location>
        <begin position="593"/>
        <end position="605"/>
    </location>
</feature>
<feature type="compositionally biased region" description="Polar residues" evidence="5">
    <location>
        <begin position="1119"/>
        <end position="1138"/>
    </location>
</feature>
<dbReference type="PANTHER" id="PTHR22619:SF1">
    <property type="entry name" value="ZINC FINGER SWIM DOMAIN-CONTAINING PROTEIN 8"/>
    <property type="match status" value="1"/>
</dbReference>
<feature type="compositionally biased region" description="Basic and acidic residues" evidence="5">
    <location>
        <begin position="1169"/>
        <end position="1181"/>
    </location>
</feature>
<evidence type="ECO:0000256" key="4">
    <source>
        <dbReference type="PROSITE-ProRule" id="PRU00325"/>
    </source>
</evidence>
<dbReference type="Pfam" id="PF25572">
    <property type="entry name" value="TPR_ZSWIM8"/>
    <property type="match status" value="1"/>
</dbReference>
<evidence type="ECO:0000256" key="2">
    <source>
        <dbReference type="ARBA" id="ARBA00022771"/>
    </source>
</evidence>
<sequence>MDFMFDWENENDRFSFEDSERFEEDSLCSWISEPESLCNNWRGWKRQNGGQATNNKQQAGAVSSLVELASKAVACHIPFEVVEHFPQPIPEQLQLRIAFWSFPENEEDIRLYSCLANGSADEFQKGEHLYKTKSVKEVLQIGFHLSASVIPPQSIQQAKGNFNVAVVFDRRRISSCTCTCNSQPSWCSHVVALCLYRIHQAPLVKLRAPVSESLSRLHRDQLQKFAQYLISELPQQILPTAQRLLDELLSSQENAMNTVCGAPDPTAGPSANEQTSWCLDESALHENVKKTLVKFCVPSPIVFSDVNYLSATAPPAAAEWQSLLRPLRGREPEGMWNLLSIVREMLRRNDSNAVRLLEIITDEVLQCEQILLWWFTTKVTNNNNNNIGRGNGGSGANATQHAASSLCDEIVTLWRLSALNPKLSPIQRDDLVVKFREWHISTIEKVKKARSSSVSGASNSGLKKNDMENFVGFKPSIEACNLEWSDYPIPGVTYSEKEGSCIVKYRFNKLNEKDCKKPSRIQAMPCFDTIISTDNKTTLAQAHCMLQDAQEYSNIRRNNNLASQRDSMGNDGAISSGSEGFCEPERSSSLFRGDSDSGSEMKEVTSRSNSLDGHDLRNYAPELISSSFGLERSNNGVLSHSGGHPDDVFDGADGGVDGMNIGMFGYEAGERQMIDEVNSRSHGMEHLDLHHPLDEYQIYYFNNPKIPEPPKSKSDKAEEPNLFAGVKDLNSMQDILFSRAEALHAHGHTRDACRLAQKLAEELLSSPPDLLAETANLPSLKGKKKKALTSISLLASSTLSKAAFLCSVLAEESECHHLAFKVGMFGLEMPRPPASSKALEVKLAYQESEILNLLKKIPLGPAELAVLREKAEELRDGTFKTRGDALLPLTLATFIFDSLCLPAFPVGSSSSRPPSRSVQITVRTSIDEKLGFDGAVAALGLKANVSEAEHPLLCESTRRQRGELAIAMLVHYKDDPIKLSKIMDKLLDKEVHQLYKAPSLVNYLGVKTPSSSVSISTSSNPGTSPNPLPPGAGAEAASTPRTGSMASGGASAQPTVSSPSEVNTVPNRASAGARPKITYPLRYNSGKDTDSSAVEEEDEVRALEAKLRCMAQKKKPSQGMASIDSSAPETTSSDNSPTLIRRTWSKHQGPGSDCGSSADSDSLGSSSSGEKDPRAKLRDNDSPPGMMPTPILRSQQLAMESRSSTPNVKNTRFKGKSRMMPTVPNQPSEAIAHFMFELSKTVLGKAGGNSSTSLFTQPTNTNTTTGPHRNLHICAFQIGVYALGLNNCVSPNWLSRTYSSHVSWITGQAIDIGSIAINILIDTWEGHLTPPEVASLADKASRGRDPAMVRAAADLALSCLPHAQALNPSEVQRAIFQCKEQSRDMLEKACLAVESAAKGGGVYPEVLFDVARHWFELSEEAAKTNEASNVSRNHSHHAELDSDNSNSSSLATERQSPQALQVLPVSTSSNQVSNQVVSHANPTLAQPMVLSYTIPPANHHQLPHQALVQHIGYVQQLPPFGQQFTPQHIPIHGHNIHPYVTFPYQSQPPFNNLQLQQTPNVYSANPPQFRPLGTAVQVFPQHSHCQITPIQCPPSSSAGGAPPQPIHQAEALVEVASNSPSPPQHGSAQGHHGPNHLDNETQLNYLMASFRVGMLALETLSRRVHDDRPQTKYARNPPYGEDVKWLLGIAVKLGINYLQQFCASAVNAVVSPFILYDIAIEAAHVLARSNPVVVQNHMRSNILNPLIQKCLNMFNQCAHQKIHHINQSDYEDFVSTICSARNAFYLTPGGLVQFQELLQSLRRSKSCRKDLWTRILHALATGNV</sequence>
<feature type="compositionally biased region" description="Low complexity" evidence="5">
    <location>
        <begin position="1011"/>
        <end position="1023"/>
    </location>
</feature>
<dbReference type="GO" id="GO:0008270">
    <property type="term" value="F:zinc ion binding"/>
    <property type="evidence" value="ECO:0007669"/>
    <property type="project" value="UniProtKB-KW"/>
</dbReference>
<feature type="region of interest" description="Disordered" evidence="5">
    <location>
        <begin position="1616"/>
        <end position="1639"/>
    </location>
</feature>
<gene>
    <name evidence="8" type="primary">LOC111120527</name>
</gene>
<evidence type="ECO:0000313" key="8">
    <source>
        <dbReference type="RefSeq" id="XP_022317027.1"/>
    </source>
</evidence>
<feature type="compositionally biased region" description="Polar residues" evidence="5">
    <location>
        <begin position="1192"/>
        <end position="1210"/>
    </location>
</feature>
<feature type="compositionally biased region" description="Polar residues" evidence="5">
    <location>
        <begin position="1616"/>
        <end position="1627"/>
    </location>
</feature>
<dbReference type="InterPro" id="IPR048370">
    <property type="entry name" value="ZSWIM4-8_C"/>
</dbReference>
<keyword evidence="3" id="KW-0862">Zinc</keyword>
<feature type="region of interest" description="Disordered" evidence="5">
    <location>
        <begin position="1423"/>
        <end position="1457"/>
    </location>
</feature>
<feature type="domain" description="SWIM-type" evidence="6">
    <location>
        <begin position="162"/>
        <end position="198"/>
    </location>
</feature>
<dbReference type="Pfam" id="PF21055">
    <property type="entry name" value="ZSWIM4-8_C"/>
    <property type="match status" value="1"/>
</dbReference>
<dbReference type="InterPro" id="IPR007527">
    <property type="entry name" value="Znf_SWIM"/>
</dbReference>
<evidence type="ECO:0000259" key="6">
    <source>
        <dbReference type="PROSITE" id="PS50966"/>
    </source>
</evidence>
<evidence type="ECO:0000256" key="3">
    <source>
        <dbReference type="ARBA" id="ARBA00022833"/>
    </source>
</evidence>
<proteinExistence type="predicted"/>
<feature type="region of interest" description="Disordered" evidence="5">
    <location>
        <begin position="1011"/>
        <end position="1097"/>
    </location>
</feature>
<dbReference type="OrthoDB" id="10013584at2759"/>
<feature type="region of interest" description="Disordered" evidence="5">
    <location>
        <begin position="562"/>
        <end position="616"/>
    </location>
</feature>
<feature type="compositionally biased region" description="Low complexity" evidence="5">
    <location>
        <begin position="1149"/>
        <end position="1168"/>
    </location>
</feature>
<feature type="compositionally biased region" description="Polar residues" evidence="5">
    <location>
        <begin position="562"/>
        <end position="578"/>
    </location>
</feature>
<accession>A0A8B8CMF9</accession>
<dbReference type="InterPro" id="IPR057945">
    <property type="entry name" value="TPR_ZSWIM8"/>
</dbReference>
<dbReference type="PANTHER" id="PTHR22619">
    <property type="entry name" value="ZINC FINGER SWIM DOMAIN CONTAINING PROTEIN 4, 5, 6"/>
    <property type="match status" value="1"/>
</dbReference>
<keyword evidence="7" id="KW-1185">Reference proteome</keyword>
<dbReference type="Proteomes" id="UP000694844">
    <property type="component" value="Chromosome 2"/>
</dbReference>
<organism evidence="7 8">
    <name type="scientific">Crassostrea virginica</name>
    <name type="common">Eastern oyster</name>
    <dbReference type="NCBI Taxonomy" id="6565"/>
    <lineage>
        <taxon>Eukaryota</taxon>
        <taxon>Metazoa</taxon>
        <taxon>Spiralia</taxon>
        <taxon>Lophotrochozoa</taxon>
        <taxon>Mollusca</taxon>
        <taxon>Bivalvia</taxon>
        <taxon>Autobranchia</taxon>
        <taxon>Pteriomorphia</taxon>
        <taxon>Ostreida</taxon>
        <taxon>Ostreoidea</taxon>
        <taxon>Ostreidae</taxon>
        <taxon>Crassostrea</taxon>
    </lineage>
</organism>